<accession>A0A346CIQ8</accession>
<keyword evidence="1" id="KW-0732">Signal</keyword>
<reference evidence="2" key="1">
    <citation type="journal article" date="2018" name="Genome Biol. Evol.">
        <title>Conotoxin diversity in Chelyconus ermineus (Born, 1778) and the convergent origin of piscivory in the Atlantic and Indo-Pacific cones.</title>
        <authorList>
            <person name="Abalde S."/>
            <person name="Tenorio M.J."/>
            <person name="Afonso C.M."/>
            <person name="Zardoya R."/>
        </authorList>
    </citation>
    <scope>NUCLEOTIDE SEQUENCE</scope>
    <source>
        <strain evidence="2">Cerm_120</strain>
    </source>
</reference>
<feature type="signal peptide" evidence="1">
    <location>
        <begin position="1"/>
        <end position="25"/>
    </location>
</feature>
<organism evidence="2">
    <name type="scientific">Conus ermineus</name>
    <name type="common">Agate cone</name>
    <name type="synonym">Chelyconus ermineus</name>
    <dbReference type="NCBI Taxonomy" id="55423"/>
    <lineage>
        <taxon>Eukaryota</taxon>
        <taxon>Metazoa</taxon>
        <taxon>Spiralia</taxon>
        <taxon>Lophotrochozoa</taxon>
        <taxon>Mollusca</taxon>
        <taxon>Gastropoda</taxon>
        <taxon>Caenogastropoda</taxon>
        <taxon>Neogastropoda</taxon>
        <taxon>Conoidea</taxon>
        <taxon>Conidae</taxon>
        <taxon>Conus</taxon>
        <taxon>Chelyconus</taxon>
    </lineage>
</organism>
<dbReference type="Pfam" id="PF17557">
    <property type="entry name" value="Conotoxin_I2"/>
    <property type="match status" value="1"/>
</dbReference>
<name>A0A346CIQ8_CONER</name>
<evidence type="ECO:0000313" key="2">
    <source>
        <dbReference type="EMBL" id="AXL95457.1"/>
    </source>
</evidence>
<feature type="chain" id="PRO_5016692882" evidence="1">
    <location>
        <begin position="26"/>
        <end position="70"/>
    </location>
</feature>
<proteinExistence type="evidence at transcript level"/>
<sequence>MFRLTSVGCFLLVIVLLNLVVLTDACHHHEGSLCLKDGDCCGMRCCFWRCSSQCPIPWLRLGPLNLFGQR</sequence>
<dbReference type="InterPro" id="IPR020242">
    <property type="entry name" value="Conotoxin_I2"/>
</dbReference>
<protein>
    <submittedName>
        <fullName evidence="2">Conotoxin superfamily I2</fullName>
    </submittedName>
</protein>
<dbReference type="EMBL" id="MH360408">
    <property type="protein sequence ID" value="AXL95457.1"/>
    <property type="molecule type" value="mRNA"/>
</dbReference>
<dbReference type="AlphaFoldDB" id="A0A346CIQ8"/>
<evidence type="ECO:0000256" key="1">
    <source>
        <dbReference type="SAM" id="SignalP"/>
    </source>
</evidence>